<dbReference type="EMBL" id="BKCJ010004170">
    <property type="protein sequence ID" value="GEU59429.1"/>
    <property type="molecule type" value="Genomic_DNA"/>
</dbReference>
<proteinExistence type="predicted"/>
<name>A0A6L2LE82_TANCI</name>
<reference evidence="1" key="1">
    <citation type="journal article" date="2019" name="Sci. Rep.">
        <title>Draft genome of Tanacetum cinerariifolium, the natural source of mosquito coil.</title>
        <authorList>
            <person name="Yamashiro T."/>
            <person name="Shiraishi A."/>
            <person name="Satake H."/>
            <person name="Nakayama K."/>
        </authorList>
    </citation>
    <scope>NUCLEOTIDE SEQUENCE</scope>
</reference>
<sequence>MPNWLRSEGSKTDEGLPEDTFADQQKSARLPAKSIPRFVCVSKQLYSFLSSDVFQKTLARHLDHHQNPEKLLVVSGTSPHMFETFDCEAPASGLAPSHFRLPFDAEESWQHMHCFTALVKTTTNLYVCSEKFEVIEAPFVGCYDEYKKHATLMVQKGCHHFCIMINDGRTGLKETCIQLWKMVEDGC</sequence>
<dbReference type="AlphaFoldDB" id="A0A6L2LE82"/>
<organism evidence="1">
    <name type="scientific">Tanacetum cinerariifolium</name>
    <name type="common">Dalmatian daisy</name>
    <name type="synonym">Chrysanthemum cinerariifolium</name>
    <dbReference type="NCBI Taxonomy" id="118510"/>
    <lineage>
        <taxon>Eukaryota</taxon>
        <taxon>Viridiplantae</taxon>
        <taxon>Streptophyta</taxon>
        <taxon>Embryophyta</taxon>
        <taxon>Tracheophyta</taxon>
        <taxon>Spermatophyta</taxon>
        <taxon>Magnoliopsida</taxon>
        <taxon>eudicotyledons</taxon>
        <taxon>Gunneridae</taxon>
        <taxon>Pentapetalae</taxon>
        <taxon>asterids</taxon>
        <taxon>campanulids</taxon>
        <taxon>Asterales</taxon>
        <taxon>Asteraceae</taxon>
        <taxon>Asteroideae</taxon>
        <taxon>Anthemideae</taxon>
        <taxon>Anthemidinae</taxon>
        <taxon>Tanacetum</taxon>
    </lineage>
</organism>
<gene>
    <name evidence="1" type="ORF">Tci_031407</name>
</gene>
<accession>A0A6L2LE82</accession>
<protein>
    <submittedName>
        <fullName evidence="1">Uncharacterized protein</fullName>
    </submittedName>
</protein>
<evidence type="ECO:0000313" key="1">
    <source>
        <dbReference type="EMBL" id="GEU59429.1"/>
    </source>
</evidence>
<comment type="caution">
    <text evidence="1">The sequence shown here is derived from an EMBL/GenBank/DDBJ whole genome shotgun (WGS) entry which is preliminary data.</text>
</comment>